<keyword evidence="9 10" id="KW-0137">Centromere</keyword>
<evidence type="ECO:0000256" key="12">
    <source>
        <dbReference type="SAM" id="MobiDB-lite"/>
    </source>
</evidence>
<sequence length="578" mass="67620">ICLILTMDQYTQQSALPQRRTTLAPGRMTSLANRPNSMAPGRMTSLANRPNSINIISQERNDIVRQKDPRPLRDKTYQSQSINLIINHLRQSNYQSPIEQRNLINPTAKDFLNIFRFLYKDLEPIKDIVRVEDIAGALKTIRYPFAHDISKSSLQAVGNQQTWPLLLGMLRWLVEIISIEIEQHEMTLESAFFSYLSSAYELFLNGIDEFPEQEEELAVNFDCMCENLIKHSEELQKNVDELEGELGRMNETKDPLMEVRNENQTLRSDADKFNNYTKHLEDKIKKLNDAIRKLEEQHKDTEKQLSETESEKETIQIQVNNQSISPDDVERMHKESEQIANNRNSISAKMKERNKLKWEKGLEFEKEVAEVENLIQYYNTNLYRIAKYTTGDNYELSVDVNAGRIDEILSSDLRDTVKSKLAEIRQQIINELYITQERITRATEELQSLCDDIGDKESYLHNLEESENTLSKQFEEAKLTDQSETDKLIKRIATYDQRIKQFRTESNSKYIEWKHKRQETQIQYDHVSREHNNAREAMNNEFNQIKNEQLRRLEIISSAISSLQKTSRENLNDGKIEG</sequence>
<dbReference type="Proteomes" id="UP000789375">
    <property type="component" value="Unassembled WGS sequence"/>
</dbReference>
<gene>
    <name evidence="14" type="ORF">FMOSSE_LOCUS13027</name>
</gene>
<dbReference type="Gene3D" id="1.10.418.30">
    <property type="entry name" value="Ncd80 complex, Ncd80 subunit"/>
    <property type="match status" value="1"/>
</dbReference>
<dbReference type="GO" id="GO:0051301">
    <property type="term" value="P:cell division"/>
    <property type="evidence" value="ECO:0007669"/>
    <property type="project" value="UniProtKB-UniRule"/>
</dbReference>
<accession>A0A9N9HIF3</accession>
<proteinExistence type="inferred from homology"/>
<comment type="subcellular location">
    <subcellularLocation>
        <location evidence="10">Chromosome</location>
        <location evidence="10">Centromere</location>
        <location evidence="10">Kinetochore</location>
    </subcellularLocation>
    <subcellularLocation>
        <location evidence="10">Nucleus</location>
    </subcellularLocation>
</comment>
<dbReference type="Gene3D" id="6.10.250.1950">
    <property type="match status" value="1"/>
</dbReference>
<dbReference type="GO" id="GO:0005634">
    <property type="term" value="C:nucleus"/>
    <property type="evidence" value="ECO:0007669"/>
    <property type="project" value="UniProtKB-SubCell"/>
</dbReference>
<evidence type="ECO:0000256" key="11">
    <source>
        <dbReference type="SAM" id="Coils"/>
    </source>
</evidence>
<evidence type="ECO:0000256" key="3">
    <source>
        <dbReference type="ARBA" id="ARBA00022618"/>
    </source>
</evidence>
<dbReference type="EMBL" id="CAJVPP010007023">
    <property type="protein sequence ID" value="CAG8683760.1"/>
    <property type="molecule type" value="Genomic_DNA"/>
</dbReference>
<dbReference type="Pfam" id="PF03801">
    <property type="entry name" value="Ndc80_HEC"/>
    <property type="match status" value="1"/>
</dbReference>
<dbReference type="InterPro" id="IPR038273">
    <property type="entry name" value="Ndc80_sf"/>
</dbReference>
<evidence type="ECO:0000256" key="8">
    <source>
        <dbReference type="ARBA" id="ARBA00023306"/>
    </source>
</evidence>
<feature type="coiled-coil region" evidence="11">
    <location>
        <begin position="225"/>
        <end position="252"/>
    </location>
</feature>
<keyword evidence="2 10" id="KW-0158">Chromosome</keyword>
<dbReference type="GO" id="GO:0051315">
    <property type="term" value="P:attachment of mitotic spindle microtubules to kinetochore"/>
    <property type="evidence" value="ECO:0007669"/>
    <property type="project" value="UniProtKB-UniRule"/>
</dbReference>
<dbReference type="PANTHER" id="PTHR10643:SF2">
    <property type="entry name" value="KINETOCHORE PROTEIN NDC80 HOMOLOG"/>
    <property type="match status" value="1"/>
</dbReference>
<keyword evidence="7 10" id="KW-0539">Nucleus</keyword>
<feature type="compositionally biased region" description="Basic and acidic residues" evidence="12">
    <location>
        <begin position="328"/>
        <end position="337"/>
    </location>
</feature>
<feature type="region of interest" description="Disordered" evidence="12">
    <location>
        <begin position="297"/>
        <end position="346"/>
    </location>
</feature>
<comment type="function">
    <text evidence="10">Acts as a component of the essential kinetochore-associated NDC80 complex, which is required for chromosome segregation and spindle checkpoint activity.</text>
</comment>
<protein>
    <recommendedName>
        <fullName evidence="10">Kinetochore protein NDC80</fullName>
    </recommendedName>
</protein>
<evidence type="ECO:0000256" key="4">
    <source>
        <dbReference type="ARBA" id="ARBA00022776"/>
    </source>
</evidence>
<feature type="compositionally biased region" description="Basic and acidic residues" evidence="12">
    <location>
        <begin position="297"/>
        <end position="314"/>
    </location>
</feature>
<keyword evidence="6 11" id="KW-0175">Coiled coil</keyword>
<evidence type="ECO:0000256" key="7">
    <source>
        <dbReference type="ARBA" id="ARBA00023242"/>
    </source>
</evidence>
<evidence type="ECO:0000256" key="5">
    <source>
        <dbReference type="ARBA" id="ARBA00022838"/>
    </source>
</evidence>
<evidence type="ECO:0000256" key="10">
    <source>
        <dbReference type="RuleBase" id="RU368072"/>
    </source>
</evidence>
<organism evidence="14 15">
    <name type="scientific">Funneliformis mosseae</name>
    <name type="common">Endomycorrhizal fungus</name>
    <name type="synonym">Glomus mosseae</name>
    <dbReference type="NCBI Taxonomy" id="27381"/>
    <lineage>
        <taxon>Eukaryota</taxon>
        <taxon>Fungi</taxon>
        <taxon>Fungi incertae sedis</taxon>
        <taxon>Mucoromycota</taxon>
        <taxon>Glomeromycotina</taxon>
        <taxon>Glomeromycetes</taxon>
        <taxon>Glomerales</taxon>
        <taxon>Glomeraceae</taxon>
        <taxon>Funneliformis</taxon>
    </lineage>
</organism>
<dbReference type="AlphaFoldDB" id="A0A9N9HIF3"/>
<dbReference type="InterPro" id="IPR055260">
    <property type="entry name" value="Ndc80_CH"/>
</dbReference>
<comment type="similarity">
    <text evidence="1 10">Belongs to the NDC80/HEC1 family.</text>
</comment>
<evidence type="ECO:0000313" key="14">
    <source>
        <dbReference type="EMBL" id="CAG8683760.1"/>
    </source>
</evidence>
<feature type="non-terminal residue" evidence="14">
    <location>
        <position position="578"/>
    </location>
</feature>
<evidence type="ECO:0000256" key="2">
    <source>
        <dbReference type="ARBA" id="ARBA00022454"/>
    </source>
</evidence>
<reference evidence="14" key="1">
    <citation type="submission" date="2021-06" db="EMBL/GenBank/DDBJ databases">
        <authorList>
            <person name="Kallberg Y."/>
            <person name="Tangrot J."/>
            <person name="Rosling A."/>
        </authorList>
    </citation>
    <scope>NUCLEOTIDE SEQUENCE</scope>
    <source>
        <strain evidence="14">87-6 pot B 2015</strain>
    </source>
</reference>
<keyword evidence="3 10" id="KW-0132">Cell division</keyword>
<evidence type="ECO:0000256" key="9">
    <source>
        <dbReference type="ARBA" id="ARBA00023328"/>
    </source>
</evidence>
<dbReference type="InterPro" id="IPR005550">
    <property type="entry name" value="Kinetochore_Ndc80"/>
</dbReference>
<dbReference type="PANTHER" id="PTHR10643">
    <property type="entry name" value="KINETOCHORE PROTEIN NDC80"/>
    <property type="match status" value="1"/>
</dbReference>
<feature type="domain" description="Kinetochore protein Ndc80 CH" evidence="13">
    <location>
        <begin position="47"/>
        <end position="179"/>
    </location>
</feature>
<evidence type="ECO:0000256" key="1">
    <source>
        <dbReference type="ARBA" id="ARBA00007050"/>
    </source>
</evidence>
<keyword evidence="15" id="KW-1185">Reference proteome</keyword>
<dbReference type="GO" id="GO:0031262">
    <property type="term" value="C:Ndc80 complex"/>
    <property type="evidence" value="ECO:0007669"/>
    <property type="project" value="UniProtKB-UniRule"/>
</dbReference>
<keyword evidence="4 10" id="KW-0498">Mitosis</keyword>
<evidence type="ECO:0000259" key="13">
    <source>
        <dbReference type="Pfam" id="PF03801"/>
    </source>
</evidence>
<keyword evidence="8 10" id="KW-0131">Cell cycle</keyword>
<name>A0A9N9HIF3_FUNMO</name>
<keyword evidence="5 10" id="KW-0995">Kinetochore</keyword>
<evidence type="ECO:0000256" key="6">
    <source>
        <dbReference type="ARBA" id="ARBA00023054"/>
    </source>
</evidence>
<comment type="subunit">
    <text evidence="10">Component of the NDC80 complex.</text>
</comment>
<comment type="caution">
    <text evidence="14">The sequence shown here is derived from an EMBL/GenBank/DDBJ whole genome shotgun (WGS) entry which is preliminary data.</text>
</comment>
<evidence type="ECO:0000313" key="15">
    <source>
        <dbReference type="Proteomes" id="UP000789375"/>
    </source>
</evidence>
<feature type="compositionally biased region" description="Polar residues" evidence="12">
    <location>
        <begin position="315"/>
        <end position="325"/>
    </location>
</feature>